<dbReference type="GO" id="GO:0005737">
    <property type="term" value="C:cytoplasm"/>
    <property type="evidence" value="ECO:0007669"/>
    <property type="project" value="TreeGrafter"/>
</dbReference>
<name>A0A0B0P0N8_GOSAR</name>
<dbReference type="InterPro" id="IPR028103">
    <property type="entry name" value="Spatacsin"/>
</dbReference>
<evidence type="ECO:0000313" key="1">
    <source>
        <dbReference type="EMBL" id="KHG18462.1"/>
    </source>
</evidence>
<dbReference type="PANTHER" id="PTHR13650">
    <property type="entry name" value="SPATACSIN"/>
    <property type="match status" value="1"/>
</dbReference>
<proteinExistence type="predicted"/>
<accession>A0A0B0P0N8</accession>
<dbReference type="PANTHER" id="PTHR13650:SF0">
    <property type="entry name" value="SPATACSIN"/>
    <property type="match status" value="1"/>
</dbReference>
<dbReference type="Proteomes" id="UP000032142">
    <property type="component" value="Unassembled WGS sequence"/>
</dbReference>
<organism evidence="1 2">
    <name type="scientific">Gossypium arboreum</name>
    <name type="common">Tree cotton</name>
    <name type="synonym">Gossypium nanking</name>
    <dbReference type="NCBI Taxonomy" id="29729"/>
    <lineage>
        <taxon>Eukaryota</taxon>
        <taxon>Viridiplantae</taxon>
        <taxon>Streptophyta</taxon>
        <taxon>Embryophyta</taxon>
        <taxon>Tracheophyta</taxon>
        <taxon>Spermatophyta</taxon>
        <taxon>Magnoliopsida</taxon>
        <taxon>eudicotyledons</taxon>
        <taxon>Gunneridae</taxon>
        <taxon>Pentapetalae</taxon>
        <taxon>rosids</taxon>
        <taxon>malvids</taxon>
        <taxon>Malvales</taxon>
        <taxon>Malvaceae</taxon>
        <taxon>Malvoideae</taxon>
        <taxon>Gossypium</taxon>
    </lineage>
</organism>
<keyword evidence="2" id="KW-1185">Reference proteome</keyword>
<protein>
    <submittedName>
        <fullName evidence="1">PheT</fullName>
    </submittedName>
</protein>
<sequence>MDRSAGSEGPAILKLHKWGPSGLPLNLSEYREAFISPTRELLLLLSYQCQALLLPLTTGGSVDTDVSESCHDKSSQNLGLLASRSNLKEDIPSTSGSASDCDDVISLKHGFSRSNGYPFLCDVNSLAWGMCGDTYNQHKDGSFRELLFVSGNQGVMVHAFSHPDNSSEPAAMLEGEFREGKWVEWGPSSSSLPFKHIEAEKPVDLSFEGTQNTINKNIANGNLGVPDKISKKVGVDVLSETSSSKRWLRSFFTKAGTVEYEGSIWTRFPQKSSFPSSAKVVSFGIFTSNFPVLRFLCKENSSSSGESCQETIRNLENGSHENVELGTSDKIHSWNRYGNGCLSDSVLNGFSAASKVTDEKVHDSKIQFHLMRKIFLPTDRYSDDDCICFSPFGITRLIRRHNFKESKNSKIVHFDLHTDSVVQDDRFLNLGSKKFSLKGREELSIGEAIGCTFQGCFYLVTDGGLSVVLPSVSVSSNLLLIETVGYQQPNIGTGIGCQAKNILGLEEPKMFWSPWKVEILDRILLYEGPEEADRLCLENVMVAGTKLGFSCWYPKLLLTNLALCIGPVH</sequence>
<gene>
    <name evidence="1" type="ORF">F383_00206</name>
</gene>
<reference evidence="2" key="1">
    <citation type="submission" date="2014-09" db="EMBL/GenBank/DDBJ databases">
        <authorList>
            <person name="Mudge J."/>
            <person name="Ramaraj T."/>
            <person name="Lindquist I.E."/>
            <person name="Bharti A.K."/>
            <person name="Sundararajan A."/>
            <person name="Cameron C.T."/>
            <person name="Woodward J.E."/>
            <person name="May G.D."/>
            <person name="Brubaker C."/>
            <person name="Broadhvest J."/>
            <person name="Wilkins T.A."/>
        </authorList>
    </citation>
    <scope>NUCLEOTIDE SEQUENCE</scope>
    <source>
        <strain evidence="2">cv. AKA8401</strain>
    </source>
</reference>
<evidence type="ECO:0000313" key="2">
    <source>
        <dbReference type="Proteomes" id="UP000032142"/>
    </source>
</evidence>
<dbReference type="EMBL" id="KN410656">
    <property type="protein sequence ID" value="KHG18462.1"/>
    <property type="molecule type" value="Genomic_DNA"/>
</dbReference>
<dbReference type="AlphaFoldDB" id="A0A0B0P0N8"/>